<dbReference type="AlphaFoldDB" id="A0A2P2QQ90"/>
<reference evidence="1" key="1">
    <citation type="submission" date="2018-02" db="EMBL/GenBank/DDBJ databases">
        <title>Rhizophora mucronata_Transcriptome.</title>
        <authorList>
            <person name="Meera S.P."/>
            <person name="Sreeshan A."/>
            <person name="Augustine A."/>
        </authorList>
    </citation>
    <scope>NUCLEOTIDE SEQUENCE</scope>
    <source>
        <tissue evidence="1">Leaf</tissue>
    </source>
</reference>
<evidence type="ECO:0000313" key="1">
    <source>
        <dbReference type="EMBL" id="MBX69117.1"/>
    </source>
</evidence>
<proteinExistence type="predicted"/>
<accession>A0A2P2QQ90</accession>
<sequence>MPQCELIRTHGVFVNINLGQNINVMLT</sequence>
<dbReference type="EMBL" id="GGEC01088633">
    <property type="protein sequence ID" value="MBX69117.1"/>
    <property type="molecule type" value="Transcribed_RNA"/>
</dbReference>
<organism evidence="1">
    <name type="scientific">Rhizophora mucronata</name>
    <name type="common">Asiatic mangrove</name>
    <dbReference type="NCBI Taxonomy" id="61149"/>
    <lineage>
        <taxon>Eukaryota</taxon>
        <taxon>Viridiplantae</taxon>
        <taxon>Streptophyta</taxon>
        <taxon>Embryophyta</taxon>
        <taxon>Tracheophyta</taxon>
        <taxon>Spermatophyta</taxon>
        <taxon>Magnoliopsida</taxon>
        <taxon>eudicotyledons</taxon>
        <taxon>Gunneridae</taxon>
        <taxon>Pentapetalae</taxon>
        <taxon>rosids</taxon>
        <taxon>fabids</taxon>
        <taxon>Malpighiales</taxon>
        <taxon>Rhizophoraceae</taxon>
        <taxon>Rhizophora</taxon>
    </lineage>
</organism>
<name>A0A2P2QQ90_RHIMU</name>
<protein>
    <submittedName>
        <fullName evidence="1">Uncharacterized protein</fullName>
    </submittedName>
</protein>